<name>A0A0E9S0Z0_ANGAN</name>
<organism evidence="1">
    <name type="scientific">Anguilla anguilla</name>
    <name type="common">European freshwater eel</name>
    <name type="synonym">Muraena anguilla</name>
    <dbReference type="NCBI Taxonomy" id="7936"/>
    <lineage>
        <taxon>Eukaryota</taxon>
        <taxon>Metazoa</taxon>
        <taxon>Chordata</taxon>
        <taxon>Craniata</taxon>
        <taxon>Vertebrata</taxon>
        <taxon>Euteleostomi</taxon>
        <taxon>Actinopterygii</taxon>
        <taxon>Neopterygii</taxon>
        <taxon>Teleostei</taxon>
        <taxon>Anguilliformes</taxon>
        <taxon>Anguillidae</taxon>
        <taxon>Anguilla</taxon>
    </lineage>
</organism>
<protein>
    <submittedName>
        <fullName evidence="1">Uncharacterized protein</fullName>
    </submittedName>
</protein>
<accession>A0A0E9S0Z0</accession>
<dbReference type="EMBL" id="GBXM01073463">
    <property type="protein sequence ID" value="JAH35114.1"/>
    <property type="molecule type" value="Transcribed_RNA"/>
</dbReference>
<reference evidence="1" key="1">
    <citation type="submission" date="2014-11" db="EMBL/GenBank/DDBJ databases">
        <authorList>
            <person name="Amaro Gonzalez C."/>
        </authorList>
    </citation>
    <scope>NUCLEOTIDE SEQUENCE</scope>
</reference>
<evidence type="ECO:0000313" key="1">
    <source>
        <dbReference type="EMBL" id="JAH35114.1"/>
    </source>
</evidence>
<reference evidence="1" key="2">
    <citation type="journal article" date="2015" name="Fish Shellfish Immunol.">
        <title>Early steps in the European eel (Anguilla anguilla)-Vibrio vulnificus interaction in the gills: Role of the RtxA13 toxin.</title>
        <authorList>
            <person name="Callol A."/>
            <person name="Pajuelo D."/>
            <person name="Ebbesson L."/>
            <person name="Teles M."/>
            <person name="MacKenzie S."/>
            <person name="Amaro C."/>
        </authorList>
    </citation>
    <scope>NUCLEOTIDE SEQUENCE</scope>
</reference>
<sequence>MYSVSHEELIVLRNVIPGQERTTYRKHSSSKEIHLI</sequence>
<proteinExistence type="predicted"/>
<dbReference type="AlphaFoldDB" id="A0A0E9S0Z0"/>